<keyword evidence="5" id="KW-0472">Membrane</keyword>
<gene>
    <name evidence="9" type="ORF">HF682_13650</name>
</gene>
<accession>A0A847S8B8</accession>
<dbReference type="InterPro" id="IPR050957">
    <property type="entry name" value="BMP_lipoprotein"/>
</dbReference>
<keyword evidence="6" id="KW-0449">Lipoprotein</keyword>
<evidence type="ECO:0000313" key="10">
    <source>
        <dbReference type="Proteomes" id="UP000587991"/>
    </source>
</evidence>
<comment type="caution">
    <text evidence="9">The sequence shown here is derived from an EMBL/GenBank/DDBJ whole genome shotgun (WGS) entry which is preliminary data.</text>
</comment>
<evidence type="ECO:0000256" key="5">
    <source>
        <dbReference type="ARBA" id="ARBA00023136"/>
    </source>
</evidence>
<reference evidence="9 10" key="1">
    <citation type="submission" date="2020-04" db="EMBL/GenBank/DDBJ databases">
        <title>Draft genome of Leeia sp. IMCC25680.</title>
        <authorList>
            <person name="Song J."/>
            <person name="Cho J.-C."/>
        </authorList>
    </citation>
    <scope>NUCLEOTIDE SEQUENCE [LARGE SCALE GENOMIC DNA]</scope>
    <source>
        <strain evidence="9 10">IMCC25680</strain>
    </source>
</reference>
<dbReference type="AlphaFoldDB" id="A0A847S8B8"/>
<dbReference type="InterPro" id="IPR003760">
    <property type="entry name" value="PnrA-like"/>
</dbReference>
<keyword evidence="10" id="KW-1185">Reference proteome</keyword>
<dbReference type="InterPro" id="IPR028082">
    <property type="entry name" value="Peripla_BP_I"/>
</dbReference>
<evidence type="ECO:0000313" key="9">
    <source>
        <dbReference type="EMBL" id="NLR76204.1"/>
    </source>
</evidence>
<evidence type="ECO:0000256" key="2">
    <source>
        <dbReference type="ARBA" id="ARBA00008610"/>
    </source>
</evidence>
<dbReference type="Pfam" id="PF02608">
    <property type="entry name" value="Bmp"/>
    <property type="match status" value="1"/>
</dbReference>
<dbReference type="PANTHER" id="PTHR34296">
    <property type="entry name" value="TRANSCRIPTIONAL ACTIVATOR PROTEIN MED"/>
    <property type="match status" value="1"/>
</dbReference>
<dbReference type="EMBL" id="JABAIM010000003">
    <property type="protein sequence ID" value="NLR76204.1"/>
    <property type="molecule type" value="Genomic_DNA"/>
</dbReference>
<name>A0A847S8B8_9NEIS</name>
<feature type="signal peptide" evidence="7">
    <location>
        <begin position="1"/>
        <end position="23"/>
    </location>
</feature>
<sequence length="336" mass="35789">MHGLLRAPALASLALMASTVAHALTPAIIYDQGGKFDKGFNESAFVGAEKFRAESKISFLEAMATHENNAENQIRNMIQKGADHIILIGFTFSDAVAKTSKEFPKVRFTLVDSVVEGPNVQSIVFKEHEGSYLVGMAAAYGSKTSKLGFITAMDIPMLQAFGCGYAQGAKQVRGNIEVFTSTIGTTGEAFSNPPKAALLAKKQIEKGADVVYAAAGASGLGTLRVARDTNTFAIGVDSNQNWMLPGRVLTSMVKRIDTAVYQALTSSSKGSWKPGILKLGLKEGGVDWSLDTYNASLISPATKAAVEQARKNIIEGKTRVVDFREGNSCPVALTPM</sequence>
<dbReference type="Gene3D" id="3.40.50.2300">
    <property type="match status" value="2"/>
</dbReference>
<organism evidence="9 10">
    <name type="scientific">Leeia aquatica</name>
    <dbReference type="NCBI Taxonomy" id="2725557"/>
    <lineage>
        <taxon>Bacteria</taxon>
        <taxon>Pseudomonadati</taxon>
        <taxon>Pseudomonadota</taxon>
        <taxon>Betaproteobacteria</taxon>
        <taxon>Neisseriales</taxon>
        <taxon>Leeiaceae</taxon>
        <taxon>Leeia</taxon>
    </lineage>
</organism>
<keyword evidence="4 7" id="KW-0732">Signal</keyword>
<comment type="subcellular location">
    <subcellularLocation>
        <location evidence="1">Cell membrane</location>
        <topology evidence="1">Lipid-anchor</topology>
    </subcellularLocation>
</comment>
<dbReference type="PANTHER" id="PTHR34296:SF2">
    <property type="entry name" value="ABC TRANSPORTER GUANOSINE-BINDING PROTEIN NUPN"/>
    <property type="match status" value="1"/>
</dbReference>
<dbReference type="GO" id="GO:0005886">
    <property type="term" value="C:plasma membrane"/>
    <property type="evidence" value="ECO:0007669"/>
    <property type="project" value="UniProtKB-SubCell"/>
</dbReference>
<feature type="domain" description="ABC transporter substrate-binding protein PnrA-like" evidence="8">
    <location>
        <begin position="31"/>
        <end position="292"/>
    </location>
</feature>
<dbReference type="SUPFAM" id="SSF53822">
    <property type="entry name" value="Periplasmic binding protein-like I"/>
    <property type="match status" value="1"/>
</dbReference>
<feature type="chain" id="PRO_5032675823" evidence="7">
    <location>
        <begin position="24"/>
        <end position="336"/>
    </location>
</feature>
<evidence type="ECO:0000256" key="3">
    <source>
        <dbReference type="ARBA" id="ARBA00022475"/>
    </source>
</evidence>
<comment type="similarity">
    <text evidence="2">Belongs to the BMP lipoprotein family.</text>
</comment>
<evidence type="ECO:0000256" key="7">
    <source>
        <dbReference type="SAM" id="SignalP"/>
    </source>
</evidence>
<evidence type="ECO:0000259" key="8">
    <source>
        <dbReference type="Pfam" id="PF02608"/>
    </source>
</evidence>
<dbReference type="RefSeq" id="WP_168877873.1">
    <property type="nucleotide sequence ID" value="NZ_JABAIM010000003.1"/>
</dbReference>
<evidence type="ECO:0000256" key="6">
    <source>
        <dbReference type="ARBA" id="ARBA00023288"/>
    </source>
</evidence>
<protein>
    <submittedName>
        <fullName evidence="9">BMP family ABC transporter substrate-binding protein</fullName>
    </submittedName>
</protein>
<evidence type="ECO:0000256" key="1">
    <source>
        <dbReference type="ARBA" id="ARBA00004193"/>
    </source>
</evidence>
<evidence type="ECO:0000256" key="4">
    <source>
        <dbReference type="ARBA" id="ARBA00022729"/>
    </source>
</evidence>
<proteinExistence type="inferred from homology"/>
<dbReference type="Proteomes" id="UP000587991">
    <property type="component" value="Unassembled WGS sequence"/>
</dbReference>
<dbReference type="CDD" id="cd06354">
    <property type="entry name" value="PBP1_PrnA-like"/>
    <property type="match status" value="1"/>
</dbReference>
<keyword evidence="3" id="KW-1003">Cell membrane</keyword>